<dbReference type="InterPro" id="IPR013154">
    <property type="entry name" value="ADH-like_N"/>
</dbReference>
<gene>
    <name evidence="6 8" type="ORF">BDZ99DRAFT_374839</name>
</gene>
<dbReference type="Pfam" id="PF08240">
    <property type="entry name" value="ADH_N"/>
    <property type="match status" value="1"/>
</dbReference>
<dbReference type="GO" id="GO:0016651">
    <property type="term" value="F:oxidoreductase activity, acting on NAD(P)H"/>
    <property type="evidence" value="ECO:0007669"/>
    <property type="project" value="InterPro"/>
</dbReference>
<evidence type="ECO:0000256" key="3">
    <source>
        <dbReference type="ARBA" id="ARBA00023002"/>
    </source>
</evidence>
<dbReference type="Proteomes" id="UP000504636">
    <property type="component" value="Unplaced"/>
</dbReference>
<accession>A0A6A6Z8Q4</accession>
<proteinExistence type="inferred from homology"/>
<dbReference type="InterPro" id="IPR011032">
    <property type="entry name" value="GroES-like_sf"/>
</dbReference>
<dbReference type="OrthoDB" id="3233595at2759"/>
<evidence type="ECO:0000256" key="4">
    <source>
        <dbReference type="SAM" id="MobiDB-lite"/>
    </source>
</evidence>
<dbReference type="AlphaFoldDB" id="A0A6A6Z8Q4"/>
<dbReference type="RefSeq" id="XP_033584077.1">
    <property type="nucleotide sequence ID" value="XM_033714940.1"/>
</dbReference>
<evidence type="ECO:0000259" key="5">
    <source>
        <dbReference type="SMART" id="SM00829"/>
    </source>
</evidence>
<reference evidence="8" key="3">
    <citation type="submission" date="2025-04" db="UniProtKB">
        <authorList>
            <consortium name="RefSeq"/>
        </authorList>
    </citation>
    <scope>IDENTIFICATION</scope>
    <source>
        <strain evidence="8">CBS 304.34</strain>
    </source>
</reference>
<reference evidence="6 8" key="1">
    <citation type="journal article" date="2020" name="Stud. Mycol.">
        <title>101 Dothideomycetes genomes: a test case for predicting lifestyles and emergence of pathogens.</title>
        <authorList>
            <person name="Haridas S."/>
            <person name="Albert R."/>
            <person name="Binder M."/>
            <person name="Bloem J."/>
            <person name="Labutti K."/>
            <person name="Salamov A."/>
            <person name="Andreopoulos B."/>
            <person name="Baker S."/>
            <person name="Barry K."/>
            <person name="Bills G."/>
            <person name="Bluhm B."/>
            <person name="Cannon C."/>
            <person name="Castanera R."/>
            <person name="Culley D."/>
            <person name="Daum C."/>
            <person name="Ezra D."/>
            <person name="Gonzalez J."/>
            <person name="Henrissat B."/>
            <person name="Kuo A."/>
            <person name="Liang C."/>
            <person name="Lipzen A."/>
            <person name="Lutzoni F."/>
            <person name="Magnuson J."/>
            <person name="Mondo S."/>
            <person name="Nolan M."/>
            <person name="Ohm R."/>
            <person name="Pangilinan J."/>
            <person name="Park H.-J."/>
            <person name="Ramirez L."/>
            <person name="Alfaro M."/>
            <person name="Sun H."/>
            <person name="Tritt A."/>
            <person name="Yoshinaga Y."/>
            <person name="Zwiers L.-H."/>
            <person name="Turgeon B."/>
            <person name="Goodwin S."/>
            <person name="Spatafora J."/>
            <person name="Crous P."/>
            <person name="Grigoriev I."/>
        </authorList>
    </citation>
    <scope>NUCLEOTIDE SEQUENCE</scope>
    <source>
        <strain evidence="6 8">CBS 304.34</strain>
    </source>
</reference>
<dbReference type="InterPro" id="IPR047122">
    <property type="entry name" value="Trans-enoyl_RdTase-like"/>
</dbReference>
<dbReference type="Gene3D" id="3.40.50.720">
    <property type="entry name" value="NAD(P)-binding Rossmann-like Domain"/>
    <property type="match status" value="1"/>
</dbReference>
<dbReference type="CDD" id="cd08249">
    <property type="entry name" value="enoyl_reductase_like"/>
    <property type="match status" value="1"/>
</dbReference>
<keyword evidence="3" id="KW-0560">Oxidoreductase</keyword>
<dbReference type="GeneID" id="54455833"/>
<dbReference type="Gene3D" id="3.90.180.10">
    <property type="entry name" value="Medium-chain alcohol dehydrogenases, catalytic domain"/>
    <property type="match status" value="1"/>
</dbReference>
<evidence type="ECO:0000256" key="2">
    <source>
        <dbReference type="ARBA" id="ARBA00011245"/>
    </source>
</evidence>
<name>A0A6A6Z8Q4_9PEZI</name>
<evidence type="ECO:0000256" key="1">
    <source>
        <dbReference type="ARBA" id="ARBA00008072"/>
    </source>
</evidence>
<comment type="similarity">
    <text evidence="1">Belongs to the zinc-containing alcohol dehydrogenase family.</text>
</comment>
<dbReference type="EMBL" id="MU003692">
    <property type="protein sequence ID" value="KAF2817113.1"/>
    <property type="molecule type" value="Genomic_DNA"/>
</dbReference>
<feature type="domain" description="Enoyl reductase (ER)" evidence="5">
    <location>
        <begin position="9"/>
        <end position="343"/>
    </location>
</feature>
<keyword evidence="7" id="KW-1185">Reference proteome</keyword>
<comment type="subunit">
    <text evidence="2">Monomer.</text>
</comment>
<dbReference type="PANTHER" id="PTHR45348">
    <property type="entry name" value="HYPOTHETICAL OXIDOREDUCTASE (EUROFUNG)"/>
    <property type="match status" value="1"/>
</dbReference>
<dbReference type="SUPFAM" id="SSF50129">
    <property type="entry name" value="GroES-like"/>
    <property type="match status" value="1"/>
</dbReference>
<evidence type="ECO:0000313" key="7">
    <source>
        <dbReference type="Proteomes" id="UP000504636"/>
    </source>
</evidence>
<reference evidence="8" key="2">
    <citation type="submission" date="2020-04" db="EMBL/GenBank/DDBJ databases">
        <authorList>
            <consortium name="NCBI Genome Project"/>
        </authorList>
    </citation>
    <scope>NUCLEOTIDE SEQUENCE</scope>
    <source>
        <strain evidence="8">CBS 304.34</strain>
    </source>
</reference>
<evidence type="ECO:0000313" key="6">
    <source>
        <dbReference type="EMBL" id="KAF2817113.1"/>
    </source>
</evidence>
<dbReference type="InterPro" id="IPR036291">
    <property type="entry name" value="NAD(P)-bd_dom_sf"/>
</dbReference>
<dbReference type="SMART" id="SM00829">
    <property type="entry name" value="PKS_ER"/>
    <property type="match status" value="1"/>
</dbReference>
<dbReference type="PANTHER" id="PTHR45348:SF5">
    <property type="entry name" value="OXIDOREDUCTASE, PUTATIVE (AFU_ORTHOLOGUE AFUA_8G01420)-RELATED"/>
    <property type="match status" value="1"/>
</dbReference>
<organism evidence="6">
    <name type="scientific">Mytilinidion resinicola</name>
    <dbReference type="NCBI Taxonomy" id="574789"/>
    <lineage>
        <taxon>Eukaryota</taxon>
        <taxon>Fungi</taxon>
        <taxon>Dikarya</taxon>
        <taxon>Ascomycota</taxon>
        <taxon>Pezizomycotina</taxon>
        <taxon>Dothideomycetes</taxon>
        <taxon>Pleosporomycetidae</taxon>
        <taxon>Mytilinidiales</taxon>
        <taxon>Mytilinidiaceae</taxon>
        <taxon>Mytilinidion</taxon>
    </lineage>
</organism>
<dbReference type="InterPro" id="IPR020843">
    <property type="entry name" value="ER"/>
</dbReference>
<protein>
    <submittedName>
        <fullName evidence="6 8">GroES-like protein</fullName>
    </submittedName>
</protein>
<dbReference type="SUPFAM" id="SSF51735">
    <property type="entry name" value="NAD(P)-binding Rossmann-fold domains"/>
    <property type="match status" value="1"/>
</dbReference>
<feature type="region of interest" description="Disordered" evidence="4">
    <location>
        <begin position="363"/>
        <end position="385"/>
    </location>
</feature>
<evidence type="ECO:0000313" key="8">
    <source>
        <dbReference type="RefSeq" id="XP_033584077.1"/>
    </source>
</evidence>
<sequence>MPKQAIVQPSIEAVEIIETPIPTPEDKEVVIKVVVSGANPKDWKYPLWYIFPNIGFACLESVGDDIAGTVHSVGKNVYEFRPGDRVAAFHEAGTANGSFAEYAVAPDWTTFHVPHNVSFEEAATVPLAALTAAIALYVDMKLPVPYNLKQSPEGEKRVPILIYGASSAVGAFAAKFARLSKLSPIIGVAGQGSGFAKTLVDYVVDYRKGEDALVADVEEILAKEGLGSKVPNVFDAISENGSLEATLRFLDPNGGTVSTVLPPRLFAKDKENFKYPSGVIAINSAVPRVHSTHKDFGYLWSRYLGRLLEDGRLKAHPYEVIPGGLNGILTGLKKLKDGNASAVKYVYLIEDTNDVSTLGITGQRENRIESPSSHQLKDFPFLGSK</sequence>